<evidence type="ECO:0000313" key="2">
    <source>
        <dbReference type="EMBL" id="PWN27527.1"/>
    </source>
</evidence>
<keyword evidence="3" id="KW-1185">Reference proteome</keyword>
<dbReference type="SUPFAM" id="SSF53474">
    <property type="entry name" value="alpha/beta-Hydrolases"/>
    <property type="match status" value="1"/>
</dbReference>
<dbReference type="Proteomes" id="UP000245884">
    <property type="component" value="Unassembled WGS sequence"/>
</dbReference>
<dbReference type="Pfam" id="PF01738">
    <property type="entry name" value="DLH"/>
    <property type="match status" value="1"/>
</dbReference>
<accession>A0A316UQF0</accession>
<evidence type="ECO:0000313" key="3">
    <source>
        <dbReference type="Proteomes" id="UP000245884"/>
    </source>
</evidence>
<dbReference type="PANTHER" id="PTHR17630">
    <property type="entry name" value="DIENELACTONE HYDROLASE"/>
    <property type="match status" value="1"/>
</dbReference>
<organism evidence="2 3">
    <name type="scientific">Jaminaea rosea</name>
    <dbReference type="NCBI Taxonomy" id="1569628"/>
    <lineage>
        <taxon>Eukaryota</taxon>
        <taxon>Fungi</taxon>
        <taxon>Dikarya</taxon>
        <taxon>Basidiomycota</taxon>
        <taxon>Ustilaginomycotina</taxon>
        <taxon>Exobasidiomycetes</taxon>
        <taxon>Microstromatales</taxon>
        <taxon>Microstromatales incertae sedis</taxon>
        <taxon>Jaminaea</taxon>
    </lineage>
</organism>
<dbReference type="OrthoDB" id="17560at2759"/>
<dbReference type="InterPro" id="IPR002925">
    <property type="entry name" value="Dienelactn_hydro"/>
</dbReference>
<dbReference type="GO" id="GO:0016787">
    <property type="term" value="F:hydrolase activity"/>
    <property type="evidence" value="ECO:0007669"/>
    <property type="project" value="InterPro"/>
</dbReference>
<proteinExistence type="predicted"/>
<dbReference type="PANTHER" id="PTHR17630:SF44">
    <property type="entry name" value="PROTEIN AIM2"/>
    <property type="match status" value="1"/>
</dbReference>
<evidence type="ECO:0000259" key="1">
    <source>
        <dbReference type="Pfam" id="PF01738"/>
    </source>
</evidence>
<gene>
    <name evidence="2" type="ORF">BDZ90DRAFT_279860</name>
</gene>
<dbReference type="Gene3D" id="3.40.50.1820">
    <property type="entry name" value="alpha/beta hydrolase"/>
    <property type="match status" value="1"/>
</dbReference>
<protein>
    <recommendedName>
        <fullName evidence="1">Dienelactone hydrolase domain-containing protein</fullName>
    </recommendedName>
</protein>
<sequence length="259" mass="27934">MSSGGFCHKCVELPGELKGTPKGSVKTVGGIQSYVSQPGSAKGNIVLFTDIFGLAIQNPRIIADELQSQTGMTVTVPDVFLGEPMSVNDFVVNKSTDEPAPSDEQMQKNMGKLMEWAGSGHSPNETYPRAKQVIEALSGEGKVQAVGFCYGGKLCSRAAQDGIVSSVSIYHPAMLEAEEAKQVKVPVLLNMADGDFAFDSVQGDWEKTLKEKNLLDSRSKQYKKTTHGFGCRPPVDNAEVYKAYQDALATTASFFKEHA</sequence>
<name>A0A316UQF0_9BASI</name>
<dbReference type="EMBL" id="KZ819668">
    <property type="protein sequence ID" value="PWN27527.1"/>
    <property type="molecule type" value="Genomic_DNA"/>
</dbReference>
<dbReference type="STRING" id="1569628.A0A316UQF0"/>
<dbReference type="GeneID" id="37031040"/>
<feature type="domain" description="Dienelactone hydrolase" evidence="1">
    <location>
        <begin position="32"/>
        <end position="258"/>
    </location>
</feature>
<reference evidence="2 3" key="1">
    <citation type="journal article" date="2018" name="Mol. Biol. Evol.">
        <title>Broad Genomic Sampling Reveals a Smut Pathogenic Ancestry of the Fungal Clade Ustilaginomycotina.</title>
        <authorList>
            <person name="Kijpornyongpan T."/>
            <person name="Mondo S.J."/>
            <person name="Barry K."/>
            <person name="Sandor L."/>
            <person name="Lee J."/>
            <person name="Lipzen A."/>
            <person name="Pangilinan J."/>
            <person name="LaButti K."/>
            <person name="Hainaut M."/>
            <person name="Henrissat B."/>
            <person name="Grigoriev I.V."/>
            <person name="Spatafora J.W."/>
            <person name="Aime M.C."/>
        </authorList>
    </citation>
    <scope>NUCLEOTIDE SEQUENCE [LARGE SCALE GENOMIC DNA]</scope>
    <source>
        <strain evidence="2 3">MCA 5214</strain>
    </source>
</reference>
<dbReference type="AlphaFoldDB" id="A0A316UQF0"/>
<dbReference type="RefSeq" id="XP_025362139.1">
    <property type="nucleotide sequence ID" value="XM_025509217.1"/>
</dbReference>
<dbReference type="InterPro" id="IPR029058">
    <property type="entry name" value="AB_hydrolase_fold"/>
</dbReference>